<dbReference type="RefSeq" id="WP_135616065.1">
    <property type="nucleotide sequence ID" value="NZ_RQFY01000007.1"/>
</dbReference>
<sequence>MNLINVMKVAMLILAAATMNTCKSAQENIQISKNQDYRSNSGIFSLKIPSDLSLGPKLNESNNAITILDDLGGLYRIEYIKLSKEFLTDAESKKASPLEILQFFSVVNFFEKGLLTAIPNSKLISNKSYEGKNGIYHLMLLFIPGGSSFSVNGKRSDIHRGVVTVKIDGYIFLVHTQEKMSILGKMPKLSVEELEKDLFSRGLSLIDSIQIN</sequence>
<dbReference type="AlphaFoldDB" id="A0A4R9J2U0"/>
<dbReference type="OrthoDB" id="458764at2"/>
<keyword evidence="2" id="KW-1185">Reference proteome</keyword>
<dbReference type="EMBL" id="RQFY01000007">
    <property type="protein sequence ID" value="TGL31309.1"/>
    <property type="molecule type" value="Genomic_DNA"/>
</dbReference>
<evidence type="ECO:0000313" key="2">
    <source>
        <dbReference type="Proteomes" id="UP000297871"/>
    </source>
</evidence>
<protein>
    <submittedName>
        <fullName evidence="1">Uncharacterized protein</fullName>
    </submittedName>
</protein>
<evidence type="ECO:0000313" key="1">
    <source>
        <dbReference type="EMBL" id="TGL31309.1"/>
    </source>
</evidence>
<proteinExistence type="predicted"/>
<name>A0A4R9J2U0_9LEPT</name>
<gene>
    <name evidence="1" type="ORF">EHQ52_15335</name>
</gene>
<organism evidence="1 2">
    <name type="scientific">Leptospira koniambonensis</name>
    <dbReference type="NCBI Taxonomy" id="2484950"/>
    <lineage>
        <taxon>Bacteria</taxon>
        <taxon>Pseudomonadati</taxon>
        <taxon>Spirochaetota</taxon>
        <taxon>Spirochaetia</taxon>
        <taxon>Leptospirales</taxon>
        <taxon>Leptospiraceae</taxon>
        <taxon>Leptospira</taxon>
    </lineage>
</organism>
<reference evidence="1" key="1">
    <citation type="journal article" date="2019" name="PLoS Negl. Trop. Dis.">
        <title>Revisiting the worldwide diversity of Leptospira species in the environment.</title>
        <authorList>
            <person name="Vincent A.T."/>
            <person name="Schiettekatte O."/>
            <person name="Bourhy P."/>
            <person name="Veyrier F.J."/>
            <person name="Picardeau M."/>
        </authorList>
    </citation>
    <scope>NUCLEOTIDE SEQUENCE [LARGE SCALE GENOMIC DNA]</scope>
    <source>
        <strain evidence="1">201800265</strain>
    </source>
</reference>
<accession>A0A4R9J2U0</accession>
<comment type="caution">
    <text evidence="1">The sequence shown here is derived from an EMBL/GenBank/DDBJ whole genome shotgun (WGS) entry which is preliminary data.</text>
</comment>
<dbReference type="Proteomes" id="UP000297871">
    <property type="component" value="Unassembled WGS sequence"/>
</dbReference>